<dbReference type="Proteomes" id="UP001198034">
    <property type="component" value="Unassembled WGS sequence"/>
</dbReference>
<dbReference type="EMBL" id="JAJAWG010000004">
    <property type="protein sequence ID" value="MCB5196384.1"/>
    <property type="molecule type" value="Genomic_DNA"/>
</dbReference>
<dbReference type="InterPro" id="IPR011006">
    <property type="entry name" value="CheY-like_superfamily"/>
</dbReference>
<keyword evidence="4" id="KW-1185">Reference proteome</keyword>
<dbReference type="InterPro" id="IPR001789">
    <property type="entry name" value="Sig_transdc_resp-reg_receiver"/>
</dbReference>
<dbReference type="PANTHER" id="PTHR46832">
    <property type="entry name" value="5'-METHYLTHIOADENOSINE/S-ADENOSYLHOMOCYSTEINE NUCLEOSIDASE"/>
    <property type="match status" value="1"/>
</dbReference>
<dbReference type="Gene3D" id="3.40.50.2300">
    <property type="match status" value="1"/>
</dbReference>
<comment type="caution">
    <text evidence="3">The sequence shown here is derived from an EMBL/GenBank/DDBJ whole genome shotgun (WGS) entry which is preliminary data.</text>
</comment>
<reference evidence="3 4" key="1">
    <citation type="submission" date="2021-10" db="EMBL/GenBank/DDBJ databases">
        <authorList>
            <person name="Chen M."/>
        </authorList>
    </citation>
    <scope>NUCLEOTIDE SEQUENCE [LARGE SCALE GENOMIC DNA]</scope>
    <source>
        <strain evidence="3 4">H3-26</strain>
    </source>
</reference>
<dbReference type="SUPFAM" id="SSF52172">
    <property type="entry name" value="CheY-like"/>
    <property type="match status" value="1"/>
</dbReference>
<protein>
    <submittedName>
        <fullName evidence="3">Response regulator</fullName>
    </submittedName>
</protein>
<gene>
    <name evidence="3" type="ORF">LG219_08845</name>
</gene>
<evidence type="ECO:0000313" key="3">
    <source>
        <dbReference type="EMBL" id="MCB5196384.1"/>
    </source>
</evidence>
<evidence type="ECO:0000313" key="4">
    <source>
        <dbReference type="Proteomes" id="UP001198034"/>
    </source>
</evidence>
<dbReference type="RefSeq" id="WP_226764139.1">
    <property type="nucleotide sequence ID" value="NZ_JAJAWG010000004.1"/>
</dbReference>
<proteinExistence type="predicted"/>
<organism evidence="3 4">
    <name type="scientific">Deefgea salmonis</name>
    <dbReference type="NCBI Taxonomy" id="2875502"/>
    <lineage>
        <taxon>Bacteria</taxon>
        <taxon>Pseudomonadati</taxon>
        <taxon>Pseudomonadota</taxon>
        <taxon>Betaproteobacteria</taxon>
        <taxon>Neisseriales</taxon>
        <taxon>Chitinibacteraceae</taxon>
        <taxon>Deefgea</taxon>
    </lineage>
</organism>
<name>A0ABS8BKY7_9NEIS</name>
<feature type="domain" description="Response regulatory" evidence="1">
    <location>
        <begin position="3"/>
        <end position="96"/>
    </location>
</feature>
<dbReference type="InterPro" id="IPR035994">
    <property type="entry name" value="Nucleoside_phosphorylase_sf"/>
</dbReference>
<dbReference type="SUPFAM" id="SSF53167">
    <property type="entry name" value="Purine and uridine phosphorylases"/>
    <property type="match status" value="1"/>
</dbReference>
<evidence type="ECO:0000259" key="2">
    <source>
        <dbReference type="Pfam" id="PF01048"/>
    </source>
</evidence>
<dbReference type="Pfam" id="PF00072">
    <property type="entry name" value="Response_reg"/>
    <property type="match status" value="1"/>
</dbReference>
<dbReference type="PANTHER" id="PTHR46832:SF1">
    <property type="entry name" value="5'-METHYLTHIOADENOSINE_S-ADENOSYLHOMOCYSTEINE NUCLEOSIDASE"/>
    <property type="match status" value="1"/>
</dbReference>
<feature type="domain" description="Nucleoside phosphorylase" evidence="2">
    <location>
        <begin position="142"/>
        <end position="376"/>
    </location>
</feature>
<accession>A0ABS8BKY7</accession>
<evidence type="ECO:0000259" key="1">
    <source>
        <dbReference type="Pfam" id="PF00072"/>
    </source>
</evidence>
<dbReference type="Pfam" id="PF01048">
    <property type="entry name" value="PNP_UDP_1"/>
    <property type="match status" value="1"/>
</dbReference>
<sequence>MKVLIVDDQYNDTTKLISSTLIKLGVSEPMVVQNSNAALRAMEKNQFDLLVLDLQIPDILGGDINTNGGVELINSICIRANVLRPRNIVAVTSHNDSYEENVDFFRSRGWVLINANNDTHSVSQIIHNKFNYLYDKHAHFDVVFITALEHTELEELLKFDLKWDNFSLRDNPSNFYSGEITTTDGKIKKILAVSLPRMGMSSAAALTATICEKFTPKLVIMTGIAAGIKGKVELGDILVAESTWDWGSGKLTIRDNKVIFLSAPHQLPLDAAIYSKFKTLAVSRKYLDEIYSNWKGGKRPPHSLSMHVGPIATGAVVLEDPNTTALIQEHNKNTIGIEMEAYGVMSAVHQYSIIGTKAIIIKSVCDFADPHKNDDWQKYAAYTSASMALKFLEHEYTY</sequence>
<dbReference type="Gene3D" id="3.40.50.1580">
    <property type="entry name" value="Nucleoside phosphorylase domain"/>
    <property type="match status" value="1"/>
</dbReference>
<dbReference type="InterPro" id="IPR000845">
    <property type="entry name" value="Nucleoside_phosphorylase_d"/>
</dbReference>